<dbReference type="InterPro" id="IPR001337">
    <property type="entry name" value="TMV-like_coat"/>
</dbReference>
<sequence length="165" mass="18696">MPYSDVLNDHVFGTYYVSKFYSIASVNALQDQLRTVDFSVVASRRDGRITLNEFVASGVLGEKLFSEDRRFPHGISRLYFVSADLFFNGWITDVATVLSYRETNAPKDVQLSSGNEQESVLRETANQDSTVKFSALLKQLDMFKVQSSLVWSRQNFETKIAGVRT</sequence>
<proteinExistence type="predicted"/>
<reference evidence="1" key="1">
    <citation type="submission" date="2016-12" db="EMBL/GenBank/DDBJ databases">
        <title>Multiple viral infections in Agaricus bisporus - Characterisation of 18 unique RNA viruses and 8 ORFans identified by deep sequencing.</title>
        <authorList>
            <person name="Deakin G."/>
            <person name="Dobbs E."/>
            <person name="Jones I.M."/>
            <person name="Grogan H.M."/>
            <person name="Burton K.S."/>
        </authorList>
    </citation>
    <scope>NUCLEOTIDE SEQUENCE</scope>
    <source>
        <strain evidence="1">AbV6-003</strain>
    </source>
</reference>
<dbReference type="InterPro" id="IPR036417">
    <property type="entry name" value="TMV-like_coat_sf"/>
</dbReference>
<dbReference type="Gene3D" id="1.20.120.70">
    <property type="entry name" value="Tobacco mosaic virus-like, coat protein"/>
    <property type="match status" value="1"/>
</dbReference>
<keyword evidence="1" id="KW-0167">Capsid protein</keyword>
<evidence type="ECO:0000313" key="1">
    <source>
        <dbReference type="EMBL" id="AQM32765.1"/>
    </source>
</evidence>
<name>A0A1Q1M962_9VIRU</name>
<dbReference type="GO" id="GO:0019028">
    <property type="term" value="C:viral capsid"/>
    <property type="evidence" value="ECO:0007669"/>
    <property type="project" value="UniProtKB-KW"/>
</dbReference>
<dbReference type="Pfam" id="PF00721">
    <property type="entry name" value="TMV_coat"/>
    <property type="match status" value="1"/>
</dbReference>
<keyword evidence="1" id="KW-0946">Virion</keyword>
<dbReference type="EMBL" id="KY357490">
    <property type="protein sequence ID" value="AQM32765.1"/>
    <property type="molecule type" value="Genomic_RNA"/>
</dbReference>
<organism evidence="1">
    <name type="scientific">Agaricus bisporus virus 6</name>
    <dbReference type="NCBI Taxonomy" id="1945750"/>
    <lineage>
        <taxon>Viruses</taxon>
    </lineage>
</organism>
<protein>
    <submittedName>
        <fullName evidence="1">Coat protein</fullName>
    </submittedName>
</protein>
<accession>A0A1Q1M962</accession>
<dbReference type="GO" id="GO:0005198">
    <property type="term" value="F:structural molecule activity"/>
    <property type="evidence" value="ECO:0007669"/>
    <property type="project" value="InterPro"/>
</dbReference>